<feature type="compositionally biased region" description="Basic and acidic residues" evidence="1">
    <location>
        <begin position="44"/>
        <end position="54"/>
    </location>
</feature>
<feature type="compositionally biased region" description="Basic and acidic residues" evidence="1">
    <location>
        <begin position="362"/>
        <end position="373"/>
    </location>
</feature>
<gene>
    <name evidence="2" type="ORF">F511_18769</name>
</gene>
<proteinExistence type="predicted"/>
<feature type="compositionally biased region" description="Low complexity" evidence="1">
    <location>
        <begin position="18"/>
        <end position="29"/>
    </location>
</feature>
<dbReference type="PANTHER" id="PTHR34466:SF1">
    <property type="entry name" value="OS06G0609800 PROTEIN"/>
    <property type="match status" value="1"/>
</dbReference>
<name>A0A2Z7DKZ7_9LAMI</name>
<dbReference type="EMBL" id="KQ986341">
    <property type="protein sequence ID" value="KZV58744.1"/>
    <property type="molecule type" value="Genomic_DNA"/>
</dbReference>
<dbReference type="AlphaFoldDB" id="A0A2Z7DKZ7"/>
<feature type="region of interest" description="Disordered" evidence="1">
    <location>
        <begin position="1"/>
        <end position="69"/>
    </location>
</feature>
<feature type="compositionally biased region" description="Polar residues" evidence="1">
    <location>
        <begin position="431"/>
        <end position="442"/>
    </location>
</feature>
<organism evidence="2 3">
    <name type="scientific">Dorcoceras hygrometricum</name>
    <dbReference type="NCBI Taxonomy" id="472368"/>
    <lineage>
        <taxon>Eukaryota</taxon>
        <taxon>Viridiplantae</taxon>
        <taxon>Streptophyta</taxon>
        <taxon>Embryophyta</taxon>
        <taxon>Tracheophyta</taxon>
        <taxon>Spermatophyta</taxon>
        <taxon>Magnoliopsida</taxon>
        <taxon>eudicotyledons</taxon>
        <taxon>Gunneridae</taxon>
        <taxon>Pentapetalae</taxon>
        <taxon>asterids</taxon>
        <taxon>lamiids</taxon>
        <taxon>Lamiales</taxon>
        <taxon>Gesneriaceae</taxon>
        <taxon>Didymocarpoideae</taxon>
        <taxon>Trichosporeae</taxon>
        <taxon>Loxocarpinae</taxon>
        <taxon>Dorcoceras</taxon>
    </lineage>
</organism>
<feature type="compositionally biased region" description="Basic and acidic residues" evidence="1">
    <location>
        <begin position="95"/>
        <end position="113"/>
    </location>
</feature>
<feature type="compositionally biased region" description="Polar residues" evidence="1">
    <location>
        <begin position="381"/>
        <end position="390"/>
    </location>
</feature>
<feature type="compositionally biased region" description="Polar residues" evidence="1">
    <location>
        <begin position="190"/>
        <end position="201"/>
    </location>
</feature>
<reference evidence="2 3" key="1">
    <citation type="journal article" date="2015" name="Proc. Natl. Acad. Sci. U.S.A.">
        <title>The resurrection genome of Boea hygrometrica: A blueprint for survival of dehydration.</title>
        <authorList>
            <person name="Xiao L."/>
            <person name="Yang G."/>
            <person name="Zhang L."/>
            <person name="Yang X."/>
            <person name="Zhao S."/>
            <person name="Ji Z."/>
            <person name="Zhou Q."/>
            <person name="Hu M."/>
            <person name="Wang Y."/>
            <person name="Chen M."/>
            <person name="Xu Y."/>
            <person name="Jin H."/>
            <person name="Xiao X."/>
            <person name="Hu G."/>
            <person name="Bao F."/>
            <person name="Hu Y."/>
            <person name="Wan P."/>
            <person name="Li L."/>
            <person name="Deng X."/>
            <person name="Kuang T."/>
            <person name="Xiang C."/>
            <person name="Zhu J.K."/>
            <person name="Oliver M.J."/>
            <person name="He Y."/>
        </authorList>
    </citation>
    <scope>NUCLEOTIDE SEQUENCE [LARGE SCALE GENOMIC DNA]</scope>
    <source>
        <strain evidence="3">cv. XS01</strain>
    </source>
</reference>
<feature type="region of interest" description="Disordered" evidence="1">
    <location>
        <begin position="362"/>
        <end position="390"/>
    </location>
</feature>
<feature type="region of interest" description="Disordered" evidence="1">
    <location>
        <begin position="90"/>
        <end position="244"/>
    </location>
</feature>
<feature type="compositionally biased region" description="Low complexity" evidence="1">
    <location>
        <begin position="133"/>
        <end position="143"/>
    </location>
</feature>
<sequence>MATSAFKSTTKRTPIRGSSSSEDSSGASRSLRRSRSLSRFSRPVHPEHETERPVPDYNKSGPRGKFVNTARGSAAFPEISLDDLALEFFGSSSRTENESDGGVRERKGREGRSVGRWASDTASSRRRGRSVSRSRGDSISNSSAFEGNKIVSSSDAGSRRRRSLSVARHQISDSESEVDYTQSSRKHSNVKASTDGNNQMHLSSSNRRLGRSRSHKDLSISHDGYSSQSSVLTDDESKDTRFGRNGIEKTIRTVYAQKKAEHPTEDVPNGGLYEAMRKELRHAVQEIRTELNQAMGRNQAALTSGDSLQSDNSETLPDLSVIRKIYTSKFEQFEKNKVNLSPEMLEEQQGRDAHKIVKELSDTRTSALEEQHSQARKRSSNRNQMSKQLSQEAERYFEGFISNVDTDISSLDGERSDGSSTLGGKERDTAINRNGPYSTARSVPSPIEMDGVNLPWLLWETSPDCSLSGNNNAEAPVTPKFLHWDSEKDVVGSRSVSSQGSWSPGRLFGIMKDRRGDKGATRKAVDSLFDMAEYVKLPNNEEVLFEMYRQRNRINSGCLFICSTHRL</sequence>
<accession>A0A2Z7DKZ7</accession>
<feature type="region of interest" description="Disordered" evidence="1">
    <location>
        <begin position="407"/>
        <end position="444"/>
    </location>
</feature>
<dbReference type="Proteomes" id="UP000250235">
    <property type="component" value="Unassembled WGS sequence"/>
</dbReference>
<dbReference type="OrthoDB" id="1911931at2759"/>
<protein>
    <submittedName>
        <fullName evidence="2">Uncharacterized protein</fullName>
    </submittedName>
</protein>
<evidence type="ECO:0000256" key="1">
    <source>
        <dbReference type="SAM" id="MobiDB-lite"/>
    </source>
</evidence>
<keyword evidence="3" id="KW-1185">Reference proteome</keyword>
<evidence type="ECO:0000313" key="3">
    <source>
        <dbReference type="Proteomes" id="UP000250235"/>
    </source>
</evidence>
<dbReference type="PANTHER" id="PTHR34466">
    <property type="entry name" value="OS11G0129800 PROTEIN"/>
    <property type="match status" value="1"/>
</dbReference>
<evidence type="ECO:0000313" key="2">
    <source>
        <dbReference type="EMBL" id="KZV58744.1"/>
    </source>
</evidence>